<reference evidence="1 2" key="1">
    <citation type="journal article" date="2018" name="Biotechnol. Biofuels">
        <title>Integrative visual omics of the white-rot fungus Polyporus brumalis exposes the biotechnological potential of its oxidative enzymes for delignifying raw plant biomass.</title>
        <authorList>
            <person name="Miyauchi S."/>
            <person name="Rancon A."/>
            <person name="Drula E."/>
            <person name="Hage H."/>
            <person name="Chaduli D."/>
            <person name="Favel A."/>
            <person name="Grisel S."/>
            <person name="Henrissat B."/>
            <person name="Herpoel-Gimbert I."/>
            <person name="Ruiz-Duenas F.J."/>
            <person name="Chevret D."/>
            <person name="Hainaut M."/>
            <person name="Lin J."/>
            <person name="Wang M."/>
            <person name="Pangilinan J."/>
            <person name="Lipzen A."/>
            <person name="Lesage-Meessen L."/>
            <person name="Navarro D."/>
            <person name="Riley R."/>
            <person name="Grigoriev I.V."/>
            <person name="Zhou S."/>
            <person name="Raouche S."/>
            <person name="Rosso M.N."/>
        </authorList>
    </citation>
    <scope>NUCLEOTIDE SEQUENCE [LARGE SCALE GENOMIC DNA]</scope>
    <source>
        <strain evidence="1 2">BRFM 1820</strain>
    </source>
</reference>
<evidence type="ECO:0000313" key="1">
    <source>
        <dbReference type="EMBL" id="RDX53997.1"/>
    </source>
</evidence>
<gene>
    <name evidence="1" type="ORF">OH76DRAFT_1055622</name>
</gene>
<proteinExistence type="predicted"/>
<sequence length="259" mass="28063">MSVDQPVHSPLSSGSRFTRAKLGSVLTRSEVLQLRLLCGSLPSSNYTAQYQRTVRIEEAVVLCPSDSVLVAVQPPVTLSSTSAMTKIISCARLHGIRVGRTMSNRTALSGLLNAHACTDSCLELAAVLYVSPVYHTDTRPVLSSEPSLDPVLFPPAVLPRSEVAQIVQECRKASSSDSSLEQLCAACHARLTPHSDVSRVRDTYFIGQVLCWNGLGSSSPVQSGLFSRLLSKNFQVPYCVRKVWNTKATIITSLFASRV</sequence>
<dbReference type="EMBL" id="KZ857385">
    <property type="protein sequence ID" value="RDX53997.1"/>
    <property type="molecule type" value="Genomic_DNA"/>
</dbReference>
<dbReference type="AlphaFoldDB" id="A0A371DN65"/>
<organism evidence="1 2">
    <name type="scientific">Lentinus brumalis</name>
    <dbReference type="NCBI Taxonomy" id="2498619"/>
    <lineage>
        <taxon>Eukaryota</taxon>
        <taxon>Fungi</taxon>
        <taxon>Dikarya</taxon>
        <taxon>Basidiomycota</taxon>
        <taxon>Agaricomycotina</taxon>
        <taxon>Agaricomycetes</taxon>
        <taxon>Polyporales</taxon>
        <taxon>Polyporaceae</taxon>
        <taxon>Lentinus</taxon>
    </lineage>
</organism>
<name>A0A371DN65_9APHY</name>
<keyword evidence="2" id="KW-1185">Reference proteome</keyword>
<dbReference type="Proteomes" id="UP000256964">
    <property type="component" value="Unassembled WGS sequence"/>
</dbReference>
<protein>
    <submittedName>
        <fullName evidence="1">Uncharacterized protein</fullName>
    </submittedName>
</protein>
<evidence type="ECO:0000313" key="2">
    <source>
        <dbReference type="Proteomes" id="UP000256964"/>
    </source>
</evidence>
<accession>A0A371DN65</accession>